<sequence length="255" mass="26254">MSDDDRPTSASESSLDDPRVSLAAQLRVAAGRAGIGQVAPGEVPTASALLAAIGGVRGLAESILPGLGFVVVYALTGQLLPSVLIPVGVAVLFVVARAVQRGPIAQALAGVFGIAISAAIALLSGRAEGNFVPGLVINAVSLLALVVSIVVRWPLIGVIVGLLTNEGAAWRADRAKRRVLQLTTGLWCLLFAARLAVQLPLFFSGEITALATTKLLMGVPLYAMVLWVTWLLVRTVYRGRQNADAAAGSTSSGDA</sequence>
<feature type="transmembrane region" description="Helical" evidence="1">
    <location>
        <begin position="139"/>
        <end position="163"/>
    </location>
</feature>
<evidence type="ECO:0008006" key="6">
    <source>
        <dbReference type="Google" id="ProtNLM"/>
    </source>
</evidence>
<gene>
    <name evidence="3" type="ORF">FB463_001016</name>
    <name evidence="2" type="ORF">FFA01_07280</name>
</gene>
<evidence type="ECO:0000313" key="3">
    <source>
        <dbReference type="EMBL" id="MBA8812792.1"/>
    </source>
</evidence>
<organism evidence="3 5">
    <name type="scientific">Frigoribacterium faeni</name>
    <dbReference type="NCBI Taxonomy" id="145483"/>
    <lineage>
        <taxon>Bacteria</taxon>
        <taxon>Bacillati</taxon>
        <taxon>Actinomycetota</taxon>
        <taxon>Actinomycetes</taxon>
        <taxon>Micrococcales</taxon>
        <taxon>Microbacteriaceae</taxon>
        <taxon>Frigoribacterium</taxon>
    </lineage>
</organism>
<feature type="transmembrane region" description="Helical" evidence="1">
    <location>
        <begin position="184"/>
        <end position="203"/>
    </location>
</feature>
<dbReference type="RefSeq" id="WP_146853101.1">
    <property type="nucleotide sequence ID" value="NZ_BAAAHR010000002.1"/>
</dbReference>
<dbReference type="Proteomes" id="UP000321154">
    <property type="component" value="Unassembled WGS sequence"/>
</dbReference>
<dbReference type="EMBL" id="JACGWW010000001">
    <property type="protein sequence ID" value="MBA8812792.1"/>
    <property type="molecule type" value="Genomic_DNA"/>
</dbReference>
<protein>
    <recommendedName>
        <fullName evidence="6">DUF3159 domain-containing protein</fullName>
    </recommendedName>
</protein>
<reference evidence="3 5" key="2">
    <citation type="submission" date="2020-07" db="EMBL/GenBank/DDBJ databases">
        <title>Sequencing the genomes of 1000 actinobacteria strains.</title>
        <authorList>
            <person name="Klenk H.-P."/>
        </authorList>
    </citation>
    <scope>NUCLEOTIDE SEQUENCE [LARGE SCALE GENOMIC DNA]</scope>
    <source>
        <strain evidence="3 5">DSM 10309</strain>
    </source>
</reference>
<dbReference type="InterPro" id="IPR016566">
    <property type="entry name" value="UCP010219"/>
</dbReference>
<dbReference type="Proteomes" id="UP000522688">
    <property type="component" value="Unassembled WGS sequence"/>
</dbReference>
<evidence type="ECO:0000256" key="1">
    <source>
        <dbReference type="SAM" id="Phobius"/>
    </source>
</evidence>
<accession>A0A7W3JH59</accession>
<feature type="transmembrane region" description="Helical" evidence="1">
    <location>
        <begin position="215"/>
        <end position="233"/>
    </location>
</feature>
<comment type="caution">
    <text evidence="3">The sequence shown here is derived from an EMBL/GenBank/DDBJ whole genome shotgun (WGS) entry which is preliminary data.</text>
</comment>
<dbReference type="OrthoDB" id="5244221at2"/>
<dbReference type="AlphaFoldDB" id="A0A7W3JH59"/>
<keyword evidence="4" id="KW-1185">Reference proteome</keyword>
<feature type="transmembrane region" description="Helical" evidence="1">
    <location>
        <begin position="70"/>
        <end position="95"/>
    </location>
</feature>
<evidence type="ECO:0000313" key="5">
    <source>
        <dbReference type="Proteomes" id="UP000522688"/>
    </source>
</evidence>
<keyword evidence="1" id="KW-0472">Membrane</keyword>
<dbReference type="Pfam" id="PF11361">
    <property type="entry name" value="DUF3159"/>
    <property type="match status" value="1"/>
</dbReference>
<name>A0A7W3JH59_9MICO</name>
<keyword evidence="1" id="KW-0812">Transmembrane</keyword>
<feature type="transmembrane region" description="Helical" evidence="1">
    <location>
        <begin position="107"/>
        <end position="127"/>
    </location>
</feature>
<evidence type="ECO:0000313" key="4">
    <source>
        <dbReference type="Proteomes" id="UP000321154"/>
    </source>
</evidence>
<evidence type="ECO:0000313" key="2">
    <source>
        <dbReference type="EMBL" id="GEK82419.1"/>
    </source>
</evidence>
<reference evidence="2 4" key="1">
    <citation type="submission" date="2019-07" db="EMBL/GenBank/DDBJ databases">
        <title>Whole genome shotgun sequence of Frigoribacterium faeni NBRC 103066.</title>
        <authorList>
            <person name="Hosoyama A."/>
            <person name="Uohara A."/>
            <person name="Ohji S."/>
            <person name="Ichikawa N."/>
        </authorList>
    </citation>
    <scope>NUCLEOTIDE SEQUENCE [LARGE SCALE GENOMIC DNA]</scope>
    <source>
        <strain evidence="2 4">NBRC 103066</strain>
    </source>
</reference>
<keyword evidence="1" id="KW-1133">Transmembrane helix</keyword>
<dbReference type="EMBL" id="BJUV01000005">
    <property type="protein sequence ID" value="GEK82419.1"/>
    <property type="molecule type" value="Genomic_DNA"/>
</dbReference>
<proteinExistence type="predicted"/>